<dbReference type="InterPro" id="IPR036188">
    <property type="entry name" value="FAD/NAD-bd_sf"/>
</dbReference>
<dbReference type="Gene3D" id="3.30.390.30">
    <property type="match status" value="1"/>
</dbReference>
<dbReference type="RefSeq" id="WP_096762489.1">
    <property type="nucleotide sequence ID" value="NZ_NXDM01000005.1"/>
</dbReference>
<dbReference type="PANTHER" id="PTHR43557">
    <property type="entry name" value="APOPTOSIS-INDUCING FACTOR 1"/>
    <property type="match status" value="1"/>
</dbReference>
<dbReference type="Pfam" id="PF14759">
    <property type="entry name" value="Reductase_C"/>
    <property type="match status" value="1"/>
</dbReference>
<dbReference type="InterPro" id="IPR016156">
    <property type="entry name" value="FAD/NAD-linked_Rdtase_dimer_sf"/>
</dbReference>
<dbReference type="Proteomes" id="UP000218807">
    <property type="component" value="Unassembled WGS sequence"/>
</dbReference>
<dbReference type="PRINTS" id="PR00368">
    <property type="entry name" value="FADPNR"/>
</dbReference>
<dbReference type="PANTHER" id="PTHR43557:SF2">
    <property type="entry name" value="RIESKE DOMAIN-CONTAINING PROTEIN-RELATED"/>
    <property type="match status" value="1"/>
</dbReference>
<dbReference type="SUPFAM" id="SSF55424">
    <property type="entry name" value="FAD/NAD-linked reductases, dimerisation (C-terminal) domain"/>
    <property type="match status" value="1"/>
</dbReference>
<comment type="caution">
    <text evidence="7">The sequence shown here is derived from an EMBL/GenBank/DDBJ whole genome shotgun (WGS) entry which is preliminary data.</text>
</comment>
<keyword evidence="8" id="KW-1185">Reference proteome</keyword>
<evidence type="ECO:0000256" key="4">
    <source>
        <dbReference type="ARBA" id="ARBA00023002"/>
    </source>
</evidence>
<dbReference type="SUPFAM" id="SSF51905">
    <property type="entry name" value="FAD/NAD(P)-binding domain"/>
    <property type="match status" value="2"/>
</dbReference>
<evidence type="ECO:0000259" key="6">
    <source>
        <dbReference type="Pfam" id="PF14759"/>
    </source>
</evidence>
<organism evidence="7 8">
    <name type="scientific">Rhizobium sophoriradicis</name>
    <dbReference type="NCBI Taxonomy" id="1535245"/>
    <lineage>
        <taxon>Bacteria</taxon>
        <taxon>Pseudomonadati</taxon>
        <taxon>Pseudomonadota</taxon>
        <taxon>Alphaproteobacteria</taxon>
        <taxon>Hyphomicrobiales</taxon>
        <taxon>Rhizobiaceae</taxon>
        <taxon>Rhizobium/Agrobacterium group</taxon>
        <taxon>Rhizobium</taxon>
    </lineage>
</organism>
<comment type="cofactor">
    <cofactor evidence="1">
        <name>FAD</name>
        <dbReference type="ChEBI" id="CHEBI:57692"/>
    </cofactor>
</comment>
<keyword evidence="3" id="KW-0274">FAD</keyword>
<dbReference type="GO" id="GO:0016651">
    <property type="term" value="F:oxidoreductase activity, acting on NAD(P)H"/>
    <property type="evidence" value="ECO:0007669"/>
    <property type="project" value="TreeGrafter"/>
</dbReference>
<dbReference type="InterPro" id="IPR050446">
    <property type="entry name" value="FAD-oxidoreductase/Apoptosis"/>
</dbReference>
<evidence type="ECO:0000313" key="8">
    <source>
        <dbReference type="Proteomes" id="UP000218807"/>
    </source>
</evidence>
<keyword evidence="2" id="KW-0285">Flavoprotein</keyword>
<sequence length="382" mass="41177">MAEQVVIVGAGQAGFAAAAKLRQLGFNGSITMFGNEGVMPYQRPPLSKAYLLGKLEADRLSFRNAGFFTDQNIKILNNEPVVKIDRGNRQAVTANDRFPYDKLILATGADPIRLPAPMCAAVTNIFYLRNKADADRLGAIMKPDARLLVVGGGYIGLEVAAAARQVGTEVTLVEMSPRILNRVAAEPTADYFRTLHISNGVDIREGVGLCNLKPEGAAIKAVLDDGSSVIVDAVVAGIGVRPNTELAEAGGLKIDGGIVVDKFGCTTDPNIWAAGDCASFIHHGEMIRLESVPHAIDQAEHVARNILGEATPYCPRPWFWSDQYQTKLQIAGFNRGYERAETLASANESGLKVSYFKENLLIAVDCINDARGFMMAKRELGL</sequence>
<dbReference type="PRINTS" id="PR00411">
    <property type="entry name" value="PNDRDTASEI"/>
</dbReference>
<dbReference type="InterPro" id="IPR028202">
    <property type="entry name" value="Reductase_C"/>
</dbReference>
<dbReference type="Pfam" id="PF07992">
    <property type="entry name" value="Pyr_redox_2"/>
    <property type="match status" value="1"/>
</dbReference>
<dbReference type="GO" id="GO:0005737">
    <property type="term" value="C:cytoplasm"/>
    <property type="evidence" value="ECO:0007669"/>
    <property type="project" value="TreeGrafter"/>
</dbReference>
<evidence type="ECO:0000256" key="1">
    <source>
        <dbReference type="ARBA" id="ARBA00001974"/>
    </source>
</evidence>
<dbReference type="EMBL" id="NXDM01000005">
    <property type="protein sequence ID" value="PCK81750.1"/>
    <property type="molecule type" value="Genomic_DNA"/>
</dbReference>
<name>A0A2A5KXK0_9HYPH</name>
<evidence type="ECO:0000259" key="5">
    <source>
        <dbReference type="Pfam" id="PF07992"/>
    </source>
</evidence>
<feature type="domain" description="FAD/NAD(P)-binding" evidence="5">
    <location>
        <begin position="4"/>
        <end position="299"/>
    </location>
</feature>
<dbReference type="Gene3D" id="3.50.50.60">
    <property type="entry name" value="FAD/NAD(P)-binding domain"/>
    <property type="match status" value="2"/>
</dbReference>
<evidence type="ECO:0000313" key="7">
    <source>
        <dbReference type="EMBL" id="PCK81750.1"/>
    </source>
</evidence>
<keyword evidence="4" id="KW-0560">Oxidoreductase</keyword>
<dbReference type="AlphaFoldDB" id="A0A2A5KXK0"/>
<protein>
    <submittedName>
        <fullName evidence="7">Pyridine nucleotide-disulfide oxidoreductase</fullName>
    </submittedName>
</protein>
<proteinExistence type="predicted"/>
<evidence type="ECO:0000256" key="3">
    <source>
        <dbReference type="ARBA" id="ARBA00022827"/>
    </source>
</evidence>
<feature type="domain" description="Reductase C-terminal" evidence="6">
    <location>
        <begin position="318"/>
        <end position="378"/>
    </location>
</feature>
<accession>A0A2A5KXK0</accession>
<reference evidence="7 8" key="1">
    <citation type="submission" date="2017-09" db="EMBL/GenBank/DDBJ databases">
        <title>Comparative genomics of rhizobia isolated from Phaseolus vulgaris in China.</title>
        <authorList>
            <person name="Tong W."/>
        </authorList>
    </citation>
    <scope>NUCLEOTIDE SEQUENCE [LARGE SCALE GENOMIC DNA]</scope>
    <source>
        <strain evidence="7 8">L101</strain>
    </source>
</reference>
<dbReference type="InterPro" id="IPR023753">
    <property type="entry name" value="FAD/NAD-binding_dom"/>
</dbReference>
<gene>
    <name evidence="7" type="ORF">CPT34_08085</name>
</gene>
<evidence type="ECO:0000256" key="2">
    <source>
        <dbReference type="ARBA" id="ARBA00022630"/>
    </source>
</evidence>